<organism evidence="1 2">
    <name type="scientific">Desmophyllum pertusum</name>
    <dbReference type="NCBI Taxonomy" id="174260"/>
    <lineage>
        <taxon>Eukaryota</taxon>
        <taxon>Metazoa</taxon>
        <taxon>Cnidaria</taxon>
        <taxon>Anthozoa</taxon>
        <taxon>Hexacorallia</taxon>
        <taxon>Scleractinia</taxon>
        <taxon>Caryophylliina</taxon>
        <taxon>Caryophylliidae</taxon>
        <taxon>Desmophyllum</taxon>
    </lineage>
</organism>
<dbReference type="Proteomes" id="UP001163046">
    <property type="component" value="Unassembled WGS sequence"/>
</dbReference>
<evidence type="ECO:0000313" key="2">
    <source>
        <dbReference type="Proteomes" id="UP001163046"/>
    </source>
</evidence>
<dbReference type="AlphaFoldDB" id="A0A9W9ZNX0"/>
<accession>A0A9W9ZNX0</accession>
<dbReference type="EMBL" id="MU825883">
    <property type="protein sequence ID" value="KAJ7385067.1"/>
    <property type="molecule type" value="Genomic_DNA"/>
</dbReference>
<keyword evidence="2" id="KW-1185">Reference proteome</keyword>
<reference evidence="1" key="1">
    <citation type="submission" date="2023-01" db="EMBL/GenBank/DDBJ databases">
        <title>Genome assembly of the deep-sea coral Lophelia pertusa.</title>
        <authorList>
            <person name="Herrera S."/>
            <person name="Cordes E."/>
        </authorList>
    </citation>
    <scope>NUCLEOTIDE SEQUENCE</scope>
    <source>
        <strain evidence="1">USNM1676648</strain>
        <tissue evidence="1">Polyp</tissue>
    </source>
</reference>
<gene>
    <name evidence="1" type="ORF">OS493_018761</name>
</gene>
<protein>
    <submittedName>
        <fullName evidence="1">Uncharacterized protein</fullName>
    </submittedName>
</protein>
<comment type="caution">
    <text evidence="1">The sequence shown here is derived from an EMBL/GenBank/DDBJ whole genome shotgun (WGS) entry which is preliminary data.</text>
</comment>
<evidence type="ECO:0000313" key="1">
    <source>
        <dbReference type="EMBL" id="KAJ7385067.1"/>
    </source>
</evidence>
<proteinExistence type="predicted"/>
<sequence length="82" mass="9439">MKRKTGGKMRNKYEKFYENFAVAEDEDPLRDLTNNVHIKALENKHQKKGSHSCKNNNLKSYGAISENVVTITAEAKQHIIYT</sequence>
<name>A0A9W9ZNX0_9CNID</name>